<sequence length="126" mass="15283">MTMINLFHIHRRYIFKHYFDESNLFKDLRDYYDRSEYRFEVEEDEVDSVIEKLEGYGYRVHIVERDEIPDYTLIIDKYDKQGDLLKNSVEVIELGDEKALVLKSKVAKEEAMDRGKEPNERWKARL</sequence>
<protein>
    <submittedName>
        <fullName evidence="1">Uncharacterized protein</fullName>
    </submittedName>
</protein>
<proteinExistence type="predicted"/>
<organism evidence="1">
    <name type="scientific">uncultured organism</name>
    <dbReference type="NCBI Taxonomy" id="155900"/>
    <lineage>
        <taxon>unclassified sequences</taxon>
        <taxon>environmental samples</taxon>
    </lineage>
</organism>
<gene>
    <name evidence="1" type="ORF">FLSS-25_0007</name>
</gene>
<accession>M1P1Y4</accession>
<reference evidence="1" key="1">
    <citation type="journal article" date="2013" name="Syst. Appl. Microbiol.">
        <title>New insights into the archaeal diversity of a hypersaline microbial mat obtained by a metagenomic approach.</title>
        <authorList>
            <person name="Lopez-Lopez A."/>
            <person name="Richter M."/>
            <person name="Pena A."/>
            <person name="Tamames J."/>
            <person name="Rossello-Mora R."/>
        </authorList>
    </citation>
    <scope>NUCLEOTIDE SEQUENCE</scope>
</reference>
<name>M1P1Y4_9ZZZZ</name>
<evidence type="ECO:0000313" key="1">
    <source>
        <dbReference type="EMBL" id="AGF93406.1"/>
    </source>
</evidence>
<dbReference type="EMBL" id="JX684091">
    <property type="protein sequence ID" value="AGF93406.1"/>
    <property type="molecule type" value="Genomic_DNA"/>
</dbReference>
<dbReference type="AlphaFoldDB" id="M1P1Y4"/>